<gene>
    <name evidence="3" type="ORF">BDZ83DRAFT_727681</name>
</gene>
<evidence type="ECO:0008006" key="5">
    <source>
        <dbReference type="Google" id="ProtNLM"/>
    </source>
</evidence>
<evidence type="ECO:0000313" key="3">
    <source>
        <dbReference type="EMBL" id="KAK1728968.1"/>
    </source>
</evidence>
<protein>
    <recommendedName>
        <fullName evidence="5">Secreted protein</fullName>
    </recommendedName>
</protein>
<name>A0AAD8XKE2_GLOAC</name>
<dbReference type="AlphaFoldDB" id="A0AAD8XKE2"/>
<keyword evidence="2" id="KW-0732">Signal</keyword>
<keyword evidence="4" id="KW-1185">Reference proteome</keyword>
<feature type="region of interest" description="Disordered" evidence="1">
    <location>
        <begin position="122"/>
        <end position="147"/>
    </location>
</feature>
<feature type="signal peptide" evidence="2">
    <location>
        <begin position="1"/>
        <end position="21"/>
    </location>
</feature>
<sequence length="166" mass="18697">MPRPLHAFLLLLNLLLMLLRCKAPAGTTSDRPSCSCQLCYHPESAMFLYGGRACLPGVKRRYTEPESSTRRPRNFRLSKSGVFANPQSSSMGFLKFAQRIPCIRPPSIHRVYLQMAIPTQLHRSPKPTSANALYDPPLTQGTGRQKRCGLGRWSHVRRQTTTCAQE</sequence>
<feature type="chain" id="PRO_5041900102" description="Secreted protein" evidence="2">
    <location>
        <begin position="22"/>
        <end position="166"/>
    </location>
</feature>
<evidence type="ECO:0000256" key="2">
    <source>
        <dbReference type="SAM" id="SignalP"/>
    </source>
</evidence>
<evidence type="ECO:0000256" key="1">
    <source>
        <dbReference type="SAM" id="MobiDB-lite"/>
    </source>
</evidence>
<reference evidence="3" key="1">
    <citation type="submission" date="2021-12" db="EMBL/GenBank/DDBJ databases">
        <title>Comparative genomics, transcriptomics and evolutionary studies reveal genomic signatures of adaptation to plant cell wall in hemibiotrophic fungi.</title>
        <authorList>
            <consortium name="DOE Joint Genome Institute"/>
            <person name="Baroncelli R."/>
            <person name="Diaz J.F."/>
            <person name="Benocci T."/>
            <person name="Peng M."/>
            <person name="Battaglia E."/>
            <person name="Haridas S."/>
            <person name="Andreopoulos W."/>
            <person name="Labutti K."/>
            <person name="Pangilinan J."/>
            <person name="Floch G.L."/>
            <person name="Makela M.R."/>
            <person name="Henrissat B."/>
            <person name="Grigoriev I.V."/>
            <person name="Crouch J.A."/>
            <person name="De Vries R.P."/>
            <person name="Sukno S.A."/>
            <person name="Thon M.R."/>
        </authorList>
    </citation>
    <scope>NUCLEOTIDE SEQUENCE</scope>
    <source>
        <strain evidence="3">CBS 112980</strain>
    </source>
</reference>
<accession>A0AAD8XKE2</accession>
<evidence type="ECO:0000313" key="4">
    <source>
        <dbReference type="Proteomes" id="UP001244207"/>
    </source>
</evidence>
<comment type="caution">
    <text evidence="3">The sequence shown here is derived from an EMBL/GenBank/DDBJ whole genome shotgun (WGS) entry which is preliminary data.</text>
</comment>
<organism evidence="3 4">
    <name type="scientific">Glomerella acutata</name>
    <name type="common">Colletotrichum acutatum</name>
    <dbReference type="NCBI Taxonomy" id="27357"/>
    <lineage>
        <taxon>Eukaryota</taxon>
        <taxon>Fungi</taxon>
        <taxon>Dikarya</taxon>
        <taxon>Ascomycota</taxon>
        <taxon>Pezizomycotina</taxon>
        <taxon>Sordariomycetes</taxon>
        <taxon>Hypocreomycetidae</taxon>
        <taxon>Glomerellales</taxon>
        <taxon>Glomerellaceae</taxon>
        <taxon>Colletotrichum</taxon>
        <taxon>Colletotrichum acutatum species complex</taxon>
    </lineage>
</organism>
<dbReference type="GeneID" id="85396688"/>
<dbReference type="Proteomes" id="UP001244207">
    <property type="component" value="Unassembled WGS sequence"/>
</dbReference>
<proteinExistence type="predicted"/>
<dbReference type="EMBL" id="JAHMHS010000014">
    <property type="protein sequence ID" value="KAK1728968.1"/>
    <property type="molecule type" value="Genomic_DNA"/>
</dbReference>
<dbReference type="RefSeq" id="XP_060369023.1">
    <property type="nucleotide sequence ID" value="XM_060512790.1"/>
</dbReference>